<dbReference type="GO" id="GO:0005829">
    <property type="term" value="C:cytosol"/>
    <property type="evidence" value="ECO:0007669"/>
    <property type="project" value="TreeGrafter"/>
</dbReference>
<dbReference type="InterPro" id="IPR011006">
    <property type="entry name" value="CheY-like_superfamily"/>
</dbReference>
<evidence type="ECO:0000256" key="3">
    <source>
        <dbReference type="ARBA" id="ARBA00023015"/>
    </source>
</evidence>
<accession>A0A2N3G7H7</accession>
<keyword evidence="4" id="KW-0238">DNA-binding</keyword>
<evidence type="ECO:0000313" key="8">
    <source>
        <dbReference type="EMBL" id="PKQ28670.1"/>
    </source>
</evidence>
<keyword evidence="2" id="KW-0902">Two-component regulatory system</keyword>
<dbReference type="Gene3D" id="3.40.50.2300">
    <property type="match status" value="1"/>
</dbReference>
<keyword evidence="5" id="KW-0804">Transcription</keyword>
<dbReference type="PROSITE" id="PS50110">
    <property type="entry name" value="RESPONSE_REGULATORY"/>
    <property type="match status" value="1"/>
</dbReference>
<dbReference type="AlphaFoldDB" id="A0A2N3G7H7"/>
<dbReference type="Proteomes" id="UP000233654">
    <property type="component" value="Unassembled WGS sequence"/>
</dbReference>
<evidence type="ECO:0000313" key="9">
    <source>
        <dbReference type="Proteomes" id="UP000233654"/>
    </source>
</evidence>
<keyword evidence="1 6" id="KW-0597">Phosphoprotein</keyword>
<evidence type="ECO:0000256" key="1">
    <source>
        <dbReference type="ARBA" id="ARBA00022553"/>
    </source>
</evidence>
<dbReference type="PANTHER" id="PTHR48111:SF40">
    <property type="entry name" value="PHOSPHATE REGULON TRANSCRIPTIONAL REGULATORY PROTEIN PHOB"/>
    <property type="match status" value="1"/>
</dbReference>
<evidence type="ECO:0000256" key="2">
    <source>
        <dbReference type="ARBA" id="ARBA00023012"/>
    </source>
</evidence>
<comment type="caution">
    <text evidence="8">The sequence shown here is derived from an EMBL/GenBank/DDBJ whole genome shotgun (WGS) entry which is preliminary data.</text>
</comment>
<dbReference type="GO" id="GO:0032993">
    <property type="term" value="C:protein-DNA complex"/>
    <property type="evidence" value="ECO:0007669"/>
    <property type="project" value="TreeGrafter"/>
</dbReference>
<name>A0A2N3G7H7_9ACTN</name>
<dbReference type="EMBL" id="PHEX01000008">
    <property type="protein sequence ID" value="PKQ28670.1"/>
    <property type="molecule type" value="Genomic_DNA"/>
</dbReference>
<dbReference type="GO" id="GO:0000976">
    <property type="term" value="F:transcription cis-regulatory region binding"/>
    <property type="evidence" value="ECO:0007669"/>
    <property type="project" value="TreeGrafter"/>
</dbReference>
<gene>
    <name evidence="8" type="ORF">CVT63_01430</name>
</gene>
<dbReference type="SMART" id="SM00448">
    <property type="entry name" value="REC"/>
    <property type="match status" value="1"/>
</dbReference>
<dbReference type="InterPro" id="IPR001789">
    <property type="entry name" value="Sig_transdc_resp-reg_receiver"/>
</dbReference>
<evidence type="ECO:0000259" key="7">
    <source>
        <dbReference type="PROSITE" id="PS50110"/>
    </source>
</evidence>
<dbReference type="PANTHER" id="PTHR48111">
    <property type="entry name" value="REGULATOR OF RPOS"/>
    <property type="match status" value="1"/>
</dbReference>
<dbReference type="Pfam" id="PF00072">
    <property type="entry name" value="Response_reg"/>
    <property type="match status" value="1"/>
</dbReference>
<protein>
    <recommendedName>
        <fullName evidence="7">Response regulatory domain-containing protein</fullName>
    </recommendedName>
</protein>
<organism evidence="8 9">
    <name type="scientific">Candidatus Anoxymicrobium japonicum</name>
    <dbReference type="NCBI Taxonomy" id="2013648"/>
    <lineage>
        <taxon>Bacteria</taxon>
        <taxon>Bacillati</taxon>
        <taxon>Actinomycetota</taxon>
        <taxon>Candidatus Geothermincolia</taxon>
        <taxon>Candidatus Geothermincolales</taxon>
        <taxon>Candidatus Anoxymicrobiaceae</taxon>
        <taxon>Candidatus Anoxymicrobium</taxon>
    </lineage>
</organism>
<dbReference type="SUPFAM" id="SSF52172">
    <property type="entry name" value="CheY-like"/>
    <property type="match status" value="1"/>
</dbReference>
<reference evidence="8 9" key="1">
    <citation type="journal article" date="2017" name="ISME J.">
        <title>Potential for microbial H2 and metal transformations associated with novel bacteria and archaea in deep terrestrial subsurface sediments.</title>
        <authorList>
            <person name="Hernsdorf A.W."/>
            <person name="Amano Y."/>
            <person name="Miyakawa K."/>
            <person name="Ise K."/>
            <person name="Suzuki Y."/>
            <person name="Anantharaman K."/>
            <person name="Probst A."/>
            <person name="Burstein D."/>
            <person name="Thomas B.C."/>
            <person name="Banfield J.F."/>
        </authorList>
    </citation>
    <scope>NUCLEOTIDE SEQUENCE [LARGE SCALE GENOMIC DNA]</scope>
    <source>
        <strain evidence="8">HGW-Actinobacteria-3</strain>
    </source>
</reference>
<dbReference type="InterPro" id="IPR039420">
    <property type="entry name" value="WalR-like"/>
</dbReference>
<keyword evidence="3" id="KW-0805">Transcription regulation</keyword>
<evidence type="ECO:0000256" key="4">
    <source>
        <dbReference type="ARBA" id="ARBA00023125"/>
    </source>
</evidence>
<sequence>MNEKILVVDDEKKIVKMVKNTLENEGYVVLEASDGEAALELFREERPDLVVLDILMPRMDGFEFCRRVRQTSRTPIIILSAKLEEDDKLEGLGLGADDYMTKPFSPRELVARIRAVLRRHKATTDSRANRIARGPLVIWPEEHRIEKWKVTDASSSWRI</sequence>
<feature type="domain" description="Response regulatory" evidence="7">
    <location>
        <begin position="4"/>
        <end position="117"/>
    </location>
</feature>
<dbReference type="GO" id="GO:0006355">
    <property type="term" value="P:regulation of DNA-templated transcription"/>
    <property type="evidence" value="ECO:0007669"/>
    <property type="project" value="TreeGrafter"/>
</dbReference>
<evidence type="ECO:0000256" key="6">
    <source>
        <dbReference type="PROSITE-ProRule" id="PRU00169"/>
    </source>
</evidence>
<evidence type="ECO:0000256" key="5">
    <source>
        <dbReference type="ARBA" id="ARBA00023163"/>
    </source>
</evidence>
<feature type="modified residue" description="4-aspartylphosphate" evidence="6">
    <location>
        <position position="53"/>
    </location>
</feature>
<dbReference type="GO" id="GO:0000156">
    <property type="term" value="F:phosphorelay response regulator activity"/>
    <property type="evidence" value="ECO:0007669"/>
    <property type="project" value="TreeGrafter"/>
</dbReference>
<proteinExistence type="predicted"/>
<dbReference type="FunFam" id="3.40.50.2300:FF:000001">
    <property type="entry name" value="DNA-binding response regulator PhoB"/>
    <property type="match status" value="1"/>
</dbReference>